<feature type="compositionally biased region" description="Low complexity" evidence="7">
    <location>
        <begin position="419"/>
        <end position="442"/>
    </location>
</feature>
<feature type="domain" description="Prospero" evidence="8">
    <location>
        <begin position="620"/>
        <end position="778"/>
    </location>
</feature>
<dbReference type="Pfam" id="PF05044">
    <property type="entry name" value="HPD"/>
    <property type="match status" value="1"/>
</dbReference>
<feature type="compositionally biased region" description="Acidic residues" evidence="7">
    <location>
        <begin position="549"/>
        <end position="572"/>
    </location>
</feature>
<dbReference type="GO" id="GO:0048468">
    <property type="term" value="P:cell development"/>
    <property type="evidence" value="ECO:0007669"/>
    <property type="project" value="UniProtKB-ARBA"/>
</dbReference>
<keyword evidence="3" id="KW-0238">DNA-binding</keyword>
<sequence>MEQPSNGISASTAYEMACRYNNLFQYNPAAAAAVYGMFNNSSSKTSSQIGSTNSPFQPIGTIATSSLPSSSSSNLTSSPTSSLSSLASNSSKQDNNNNNNNSNKLNSGNLQLEVKSEVKLNESQNQNKSKNSYDNVSDNGSLSESSDVEDDNNRSRLSSSSECADDECEKEIDLSKIQQKLNTEAEKSISTCLNLDEEMEEVNLEESKQESDDDNEENPNKKPCLDNNNQEHSLSSIMNSLIKKDDNNSLLNLNRNDFENLKKSLLNSVTQAIENTLESFYSNSKNVIREKPIPKVNIPKPTPAPAPVQKRIRINEKISKNSIVNNNSQNFNVSKILSKDVNNLNKRKLNTSDSYPSFNNNTNNSLLHSKTLPNNGSQSLLTANPRFFLPYNQPPPPVHNPPVHSNYNPLSTHIPPLGSTSSTPSNTSTNSGSSTNSTNPGISSIFAAHQHQLLMAAAQAAAANGQNSNYLQMAAAANRLFTPYLIDQQTSQQKPSFNQTIQPTFSQFNSPHKRRRTKVTDTRLSPRNPLVRTGILGMVQKSNSRDESPVNDDDEQENEYDDEQNQNQEDDTASSGCNESGSTSGSNPRTQNGYLNNAYEMSNENNSEYNAYQNTNFHYTSTLSSLHLRKAKLMFFFSRYPSSTTLRNFFPDVKFNKANTAQLVKWFSNFREFFYIQMEKYARQHLAEGVRNAEDLVVDCDSEIFRALNSHYNRNNQLEIPATFCYVIQATLREFFKAIQEAKDLDPSWKKAIYKIIARMDDTIPEYFKSVQWMESLETSI</sequence>
<dbReference type="GO" id="GO:0007399">
    <property type="term" value="P:nervous system development"/>
    <property type="evidence" value="ECO:0007669"/>
    <property type="project" value="UniProtKB-ARBA"/>
</dbReference>
<dbReference type="GO" id="GO:0000978">
    <property type="term" value="F:RNA polymerase II cis-regulatory region sequence-specific DNA binding"/>
    <property type="evidence" value="ECO:0007669"/>
    <property type="project" value="TreeGrafter"/>
</dbReference>
<keyword evidence="6" id="KW-0539">Nucleus</keyword>
<evidence type="ECO:0000256" key="2">
    <source>
        <dbReference type="ARBA" id="ARBA00023015"/>
    </source>
</evidence>
<keyword evidence="10" id="KW-1185">Reference proteome</keyword>
<comment type="caution">
    <text evidence="9">The sequence shown here is derived from an EMBL/GenBank/DDBJ whole genome shotgun (WGS) entry which is preliminary data.</text>
</comment>
<dbReference type="PANTHER" id="PTHR12198">
    <property type="entry name" value="HOMEOBOX PROTEIN PROSPERO/PROX-1/CEH-26"/>
    <property type="match status" value="1"/>
</dbReference>
<evidence type="ECO:0000256" key="1">
    <source>
        <dbReference type="ARBA" id="ARBA00004123"/>
    </source>
</evidence>
<feature type="compositionally biased region" description="Polar residues" evidence="7">
    <location>
        <begin position="573"/>
        <end position="595"/>
    </location>
</feature>
<evidence type="ECO:0000256" key="5">
    <source>
        <dbReference type="ARBA" id="ARBA00023163"/>
    </source>
</evidence>
<feature type="compositionally biased region" description="Low complexity" evidence="7">
    <location>
        <begin position="63"/>
        <end position="107"/>
    </location>
</feature>
<dbReference type="GO" id="GO:0000981">
    <property type="term" value="F:DNA-binding transcription factor activity, RNA polymerase II-specific"/>
    <property type="evidence" value="ECO:0007669"/>
    <property type="project" value="TreeGrafter"/>
</dbReference>
<comment type="subcellular location">
    <subcellularLocation>
        <location evidence="1">Nucleus</location>
    </subcellularLocation>
</comment>
<dbReference type="Gene3D" id="1.10.10.500">
    <property type="entry name" value="Homeo-prospero domain"/>
    <property type="match status" value="1"/>
</dbReference>
<dbReference type="SUPFAM" id="SSF46689">
    <property type="entry name" value="Homeodomain-like"/>
    <property type="match status" value="1"/>
</dbReference>
<name>A0A813MZJ9_9BILA</name>
<dbReference type="GO" id="GO:0005634">
    <property type="term" value="C:nucleus"/>
    <property type="evidence" value="ECO:0007669"/>
    <property type="project" value="UniProtKB-SubCell"/>
</dbReference>
<evidence type="ECO:0000313" key="10">
    <source>
        <dbReference type="Proteomes" id="UP000663879"/>
    </source>
</evidence>
<feature type="region of interest" description="Disordered" evidence="7">
    <location>
        <begin position="352"/>
        <end position="442"/>
    </location>
</feature>
<gene>
    <name evidence="9" type="ORF">OXX778_LOCUS2813</name>
</gene>
<dbReference type="InterPro" id="IPR037131">
    <property type="entry name" value="Homeo_prospero_dom_sf"/>
</dbReference>
<dbReference type="EMBL" id="CAJNOC010000230">
    <property type="protein sequence ID" value="CAF0730514.1"/>
    <property type="molecule type" value="Genomic_DNA"/>
</dbReference>
<feature type="region of interest" description="Disordered" evidence="7">
    <location>
        <begin position="200"/>
        <end position="231"/>
    </location>
</feature>
<feature type="compositionally biased region" description="Low complexity" evidence="7">
    <location>
        <begin position="123"/>
        <end position="132"/>
    </location>
</feature>
<dbReference type="InterPro" id="IPR009057">
    <property type="entry name" value="Homeodomain-like_sf"/>
</dbReference>
<organism evidence="9 10">
    <name type="scientific">Brachionus calyciflorus</name>
    <dbReference type="NCBI Taxonomy" id="104777"/>
    <lineage>
        <taxon>Eukaryota</taxon>
        <taxon>Metazoa</taxon>
        <taxon>Spiralia</taxon>
        <taxon>Gnathifera</taxon>
        <taxon>Rotifera</taxon>
        <taxon>Eurotatoria</taxon>
        <taxon>Monogononta</taxon>
        <taxon>Pseudotrocha</taxon>
        <taxon>Ploima</taxon>
        <taxon>Brachionidae</taxon>
        <taxon>Brachionus</taxon>
    </lineage>
</organism>
<feature type="region of interest" description="Disordered" evidence="7">
    <location>
        <begin position="502"/>
        <end position="595"/>
    </location>
</feature>
<dbReference type="Proteomes" id="UP000663879">
    <property type="component" value="Unassembled WGS sequence"/>
</dbReference>
<accession>A0A813MZJ9</accession>
<evidence type="ECO:0000256" key="7">
    <source>
        <dbReference type="SAM" id="MobiDB-lite"/>
    </source>
</evidence>
<evidence type="ECO:0000256" key="6">
    <source>
        <dbReference type="ARBA" id="ARBA00023242"/>
    </source>
</evidence>
<dbReference type="OrthoDB" id="10038576at2759"/>
<dbReference type="PROSITE" id="PS51818">
    <property type="entry name" value="HOMEO_PROSPERO"/>
    <property type="match status" value="1"/>
</dbReference>
<evidence type="ECO:0000313" key="9">
    <source>
        <dbReference type="EMBL" id="CAF0730514.1"/>
    </source>
</evidence>
<keyword evidence="2" id="KW-0805">Transcription regulation</keyword>
<feature type="compositionally biased region" description="Polar residues" evidence="7">
    <location>
        <begin position="352"/>
        <end position="382"/>
    </location>
</feature>
<dbReference type="InterPro" id="IPR039350">
    <property type="entry name" value="Prospero_homeodomain"/>
</dbReference>
<feature type="compositionally biased region" description="Polar residues" evidence="7">
    <location>
        <begin position="133"/>
        <end position="145"/>
    </location>
</feature>
<feature type="region of interest" description="Disordered" evidence="7">
    <location>
        <begin position="121"/>
        <end position="165"/>
    </location>
</feature>
<protein>
    <recommendedName>
        <fullName evidence="8">Prospero domain-containing protein</fullName>
    </recommendedName>
</protein>
<keyword evidence="5" id="KW-0804">Transcription</keyword>
<evidence type="ECO:0000256" key="3">
    <source>
        <dbReference type="ARBA" id="ARBA00023125"/>
    </source>
</evidence>
<keyword evidence="4" id="KW-0371">Homeobox</keyword>
<proteinExistence type="predicted"/>
<feature type="region of interest" description="Disordered" evidence="7">
    <location>
        <begin position="60"/>
        <end position="107"/>
    </location>
</feature>
<dbReference type="InterPro" id="IPR023082">
    <property type="entry name" value="Homeo_prospero_dom"/>
</dbReference>
<dbReference type="PANTHER" id="PTHR12198:SF0">
    <property type="entry name" value="HOMEOBOX PROTEIN PROSPERO"/>
    <property type="match status" value="1"/>
</dbReference>
<evidence type="ECO:0000256" key="4">
    <source>
        <dbReference type="ARBA" id="ARBA00023155"/>
    </source>
</evidence>
<evidence type="ECO:0000259" key="8">
    <source>
        <dbReference type="PROSITE" id="PS51818"/>
    </source>
</evidence>
<dbReference type="AlphaFoldDB" id="A0A813MZJ9"/>
<reference evidence="9" key="1">
    <citation type="submission" date="2021-02" db="EMBL/GenBank/DDBJ databases">
        <authorList>
            <person name="Nowell W R."/>
        </authorList>
    </citation>
    <scope>NUCLEOTIDE SEQUENCE</scope>
    <source>
        <strain evidence="9">Ploen Becks lab</strain>
    </source>
</reference>